<proteinExistence type="predicted"/>
<dbReference type="EnsemblMetazoa" id="ASIC012417-RA">
    <property type="protein sequence ID" value="ASIC012417-PA"/>
    <property type="gene ID" value="ASIC012417"/>
</dbReference>
<reference evidence="1 3" key="1">
    <citation type="journal article" date="2014" name="BMC Genomics">
        <title>Genome sequence of Anopheles sinensis provides insight into genetics basis of mosquito competence for malaria parasites.</title>
        <authorList>
            <person name="Zhou D."/>
            <person name="Zhang D."/>
            <person name="Ding G."/>
            <person name="Shi L."/>
            <person name="Hou Q."/>
            <person name="Ye Y."/>
            <person name="Xu Y."/>
            <person name="Zhou H."/>
            <person name="Xiong C."/>
            <person name="Li S."/>
            <person name="Yu J."/>
            <person name="Hong S."/>
            <person name="Yu X."/>
            <person name="Zou P."/>
            <person name="Chen C."/>
            <person name="Chang X."/>
            <person name="Wang W."/>
            <person name="Lv Y."/>
            <person name="Sun Y."/>
            <person name="Ma L."/>
            <person name="Shen B."/>
            <person name="Zhu C."/>
        </authorList>
    </citation>
    <scope>NUCLEOTIDE SEQUENCE [LARGE SCALE GENOMIC DNA]</scope>
</reference>
<dbReference type="EMBL" id="ATLV01019676">
    <property type="status" value="NOT_ANNOTATED_CDS"/>
    <property type="molecule type" value="Genomic_DNA"/>
</dbReference>
<keyword evidence="3" id="KW-1185">Reference proteome</keyword>
<evidence type="ECO:0000313" key="3">
    <source>
        <dbReference type="Proteomes" id="UP000030765"/>
    </source>
</evidence>
<accession>A0A084W2Q2</accession>
<name>A0A084W2Q2_ANOSI</name>
<evidence type="ECO:0000313" key="2">
    <source>
        <dbReference type="EnsemblMetazoa" id="ASIC012417-PA"/>
    </source>
</evidence>
<organism evidence="1">
    <name type="scientific">Anopheles sinensis</name>
    <name type="common">Mosquito</name>
    <dbReference type="NCBI Taxonomy" id="74873"/>
    <lineage>
        <taxon>Eukaryota</taxon>
        <taxon>Metazoa</taxon>
        <taxon>Ecdysozoa</taxon>
        <taxon>Arthropoda</taxon>
        <taxon>Hexapoda</taxon>
        <taxon>Insecta</taxon>
        <taxon>Pterygota</taxon>
        <taxon>Neoptera</taxon>
        <taxon>Endopterygota</taxon>
        <taxon>Diptera</taxon>
        <taxon>Nematocera</taxon>
        <taxon>Culicoidea</taxon>
        <taxon>Culicidae</taxon>
        <taxon>Anophelinae</taxon>
        <taxon>Anopheles</taxon>
    </lineage>
</organism>
<dbReference type="VEuPathDB" id="VectorBase:ASIC012417"/>
<dbReference type="GO" id="GO:0016874">
    <property type="term" value="F:ligase activity"/>
    <property type="evidence" value="ECO:0007669"/>
    <property type="project" value="UniProtKB-KW"/>
</dbReference>
<dbReference type="Proteomes" id="UP000030765">
    <property type="component" value="Unassembled WGS sequence"/>
</dbReference>
<sequence>MWLRVARAAIMLFGPGASRSGRLHRADRGRSERITGKALKFWSPLEETSGSAVGTLSQTSYLTFTRLRGRQRNTHFSSNSSRTVTLAGRFVVVSLPECPLFGETIKIDIVKTDGRRKG</sequence>
<protein>
    <submittedName>
        <fullName evidence="1 2">UDP-N-acetylmuramoylalanyl-D-glutamate--2, 6-diaminopimelate ligase</fullName>
    </submittedName>
</protein>
<gene>
    <name evidence="1" type="ORF">ZHAS_00012417</name>
</gene>
<keyword evidence="1" id="KW-0436">Ligase</keyword>
<reference evidence="2" key="2">
    <citation type="submission" date="2020-05" db="UniProtKB">
        <authorList>
            <consortium name="EnsemblMetazoa"/>
        </authorList>
    </citation>
    <scope>IDENTIFICATION</scope>
</reference>
<dbReference type="AlphaFoldDB" id="A0A084W2Q2"/>
<evidence type="ECO:0000313" key="1">
    <source>
        <dbReference type="EMBL" id="KFB44496.1"/>
    </source>
</evidence>
<dbReference type="EMBL" id="KE525277">
    <property type="protein sequence ID" value="KFB44496.1"/>
    <property type="molecule type" value="Genomic_DNA"/>
</dbReference>